<dbReference type="InterPro" id="IPR015422">
    <property type="entry name" value="PyrdxlP-dep_Trfase_small"/>
</dbReference>
<evidence type="ECO:0000256" key="1">
    <source>
        <dbReference type="ARBA" id="ARBA00001933"/>
    </source>
</evidence>
<accession>A0A1X0VCS2</accession>
<dbReference type="FunFam" id="3.40.640.10:FF:000004">
    <property type="entry name" value="Acetylornithine aminotransferase"/>
    <property type="match status" value="1"/>
</dbReference>
<dbReference type="GO" id="GO:0042802">
    <property type="term" value="F:identical protein binding"/>
    <property type="evidence" value="ECO:0007669"/>
    <property type="project" value="TreeGrafter"/>
</dbReference>
<dbReference type="PROSITE" id="PS00600">
    <property type="entry name" value="AA_TRANSFER_CLASS_3"/>
    <property type="match status" value="1"/>
</dbReference>
<name>A0A1X0VCS2_LEUPS</name>
<dbReference type="Gene3D" id="3.90.1150.10">
    <property type="entry name" value="Aspartate Aminotransferase, domain 1"/>
    <property type="match status" value="1"/>
</dbReference>
<protein>
    <submittedName>
        <fullName evidence="6">Acetylornithine transaminase</fullName>
    </submittedName>
</protein>
<comment type="caution">
    <text evidence="6">The sequence shown here is derived from an EMBL/GenBank/DDBJ whole genome shotgun (WGS) entry which is preliminary data.</text>
</comment>
<keyword evidence="4 5" id="KW-0663">Pyridoxal phosphate</keyword>
<dbReference type="CDD" id="cd00610">
    <property type="entry name" value="OAT_like"/>
    <property type="match status" value="1"/>
</dbReference>
<dbReference type="AlphaFoldDB" id="A0A1X0VCS2"/>
<dbReference type="InterPro" id="IPR050103">
    <property type="entry name" value="Class-III_PLP-dep_AT"/>
</dbReference>
<evidence type="ECO:0000256" key="4">
    <source>
        <dbReference type="ARBA" id="ARBA00022898"/>
    </source>
</evidence>
<reference evidence="6 7" key="1">
    <citation type="journal article" date="2017" name="Front. Microbiol.">
        <title>Genomic Characterization of Dairy Associated Leuconostoc Species and Diversity of Leuconostocs in Undefined Mixed Mesophilic Starter Cultures.</title>
        <authorList>
            <person name="Frantzen C.A."/>
            <person name="Kot W."/>
            <person name="Pedersen T.B."/>
            <person name="Ardo Y.M."/>
            <person name="Broadbent J.R."/>
            <person name="Neve H."/>
            <person name="Hansen L.H."/>
            <person name="Dal Bello F."/>
            <person name="Ostlie H.M."/>
            <person name="Kleppen H.P."/>
            <person name="Vogensen F.K."/>
            <person name="Holo H."/>
        </authorList>
    </citation>
    <scope>NUCLEOTIDE SEQUENCE [LARGE SCALE GENOMIC DNA]</scope>
    <source>
        <strain evidence="6 7">LMGCF08</strain>
    </source>
</reference>
<organism evidence="6 7">
    <name type="scientific">Leuconostoc pseudomesenteroides</name>
    <dbReference type="NCBI Taxonomy" id="33968"/>
    <lineage>
        <taxon>Bacteria</taxon>
        <taxon>Bacillati</taxon>
        <taxon>Bacillota</taxon>
        <taxon>Bacilli</taxon>
        <taxon>Lactobacillales</taxon>
        <taxon>Lactobacillaceae</taxon>
        <taxon>Leuconostoc</taxon>
    </lineage>
</organism>
<proteinExistence type="inferred from homology"/>
<sequence>MTLFPNYKRAPITFTKMSNATWTDQTGADYIDLSSGIGVYNVGANNPTVVNALKTQADLFWHLPNLYDNPLQETVANKLGGSEYTVYFANSGAEANEAAIKLARLATKRPNIISFTNSFHGRTYAAMSATGQDSIHQGLPMLDGFLYAEFNHIESVKALLNDDVAAIMLELVQGEGGVVPANSNFVNELVALAHEHHTLIIVDEVQTGIGRTGTKFAYEQFGFTPDIVTSAKALANGLPVGAMLAKNQFAPALSYGTHGSTFGGNPLVMAAASATLDELDTILPTISDKIAILWDKLATFSQLDAVNDVRGLGMMAGISLNIPVAKVVTDLQQQHVLALSAGHNTLRLLPPLTIPTEQLLTGLDIIKNSLSKK</sequence>
<dbReference type="RefSeq" id="WP_080519424.1">
    <property type="nucleotide sequence ID" value="NZ_MPLS01000023.1"/>
</dbReference>
<dbReference type="GO" id="GO:0030170">
    <property type="term" value="F:pyridoxal phosphate binding"/>
    <property type="evidence" value="ECO:0007669"/>
    <property type="project" value="InterPro"/>
</dbReference>
<dbReference type="STRING" id="33968.BMS77_07535"/>
<dbReference type="PANTHER" id="PTHR11986">
    <property type="entry name" value="AMINOTRANSFERASE CLASS III"/>
    <property type="match status" value="1"/>
</dbReference>
<dbReference type="PIRSF" id="PIRSF000521">
    <property type="entry name" value="Transaminase_4ab_Lys_Orn"/>
    <property type="match status" value="1"/>
</dbReference>
<dbReference type="PANTHER" id="PTHR11986:SF79">
    <property type="entry name" value="ACETYLORNITHINE AMINOTRANSFERASE, MITOCHONDRIAL"/>
    <property type="match status" value="1"/>
</dbReference>
<dbReference type="InterPro" id="IPR015424">
    <property type="entry name" value="PyrdxlP-dep_Trfase"/>
</dbReference>
<dbReference type="eggNOG" id="COG4992">
    <property type="taxonomic scope" value="Bacteria"/>
</dbReference>
<dbReference type="InterPro" id="IPR015421">
    <property type="entry name" value="PyrdxlP-dep_Trfase_major"/>
</dbReference>
<evidence type="ECO:0000256" key="2">
    <source>
        <dbReference type="ARBA" id="ARBA00022576"/>
    </source>
</evidence>
<evidence type="ECO:0000256" key="5">
    <source>
        <dbReference type="RuleBase" id="RU003560"/>
    </source>
</evidence>
<comment type="cofactor">
    <cofactor evidence="1">
        <name>pyridoxal 5'-phosphate</name>
        <dbReference type="ChEBI" id="CHEBI:597326"/>
    </cofactor>
</comment>
<dbReference type="Gene3D" id="3.40.640.10">
    <property type="entry name" value="Type I PLP-dependent aspartate aminotransferase-like (Major domain)"/>
    <property type="match status" value="1"/>
</dbReference>
<keyword evidence="3" id="KW-0808">Transferase</keyword>
<dbReference type="EMBL" id="MPLS01000023">
    <property type="protein sequence ID" value="ORI97498.1"/>
    <property type="molecule type" value="Genomic_DNA"/>
</dbReference>
<evidence type="ECO:0000313" key="7">
    <source>
        <dbReference type="Proteomes" id="UP000192288"/>
    </source>
</evidence>
<evidence type="ECO:0000313" key="6">
    <source>
        <dbReference type="EMBL" id="ORI97498.1"/>
    </source>
</evidence>
<dbReference type="InterPro" id="IPR005814">
    <property type="entry name" value="Aminotrans_3"/>
</dbReference>
<comment type="similarity">
    <text evidence="5">Belongs to the class-III pyridoxal-phosphate-dependent aminotransferase family.</text>
</comment>
<dbReference type="Proteomes" id="UP000192288">
    <property type="component" value="Unassembled WGS sequence"/>
</dbReference>
<dbReference type="GO" id="GO:0008483">
    <property type="term" value="F:transaminase activity"/>
    <property type="evidence" value="ECO:0007669"/>
    <property type="project" value="UniProtKB-KW"/>
</dbReference>
<dbReference type="SUPFAM" id="SSF53383">
    <property type="entry name" value="PLP-dependent transferases"/>
    <property type="match status" value="1"/>
</dbReference>
<keyword evidence="2" id="KW-0032">Aminotransferase</keyword>
<dbReference type="Pfam" id="PF00202">
    <property type="entry name" value="Aminotran_3"/>
    <property type="match status" value="1"/>
</dbReference>
<gene>
    <name evidence="6" type="primary">argD</name>
    <name evidence="6" type="ORF">BMR96_06780</name>
</gene>
<evidence type="ECO:0000256" key="3">
    <source>
        <dbReference type="ARBA" id="ARBA00022679"/>
    </source>
</evidence>
<dbReference type="InterPro" id="IPR049704">
    <property type="entry name" value="Aminotrans_3_PPA_site"/>
</dbReference>